<dbReference type="PATRIC" id="fig|476652.3.peg.4238"/>
<dbReference type="Proteomes" id="UP000036356">
    <property type="component" value="Unassembled WGS sequence"/>
</dbReference>
<dbReference type="STRING" id="476652.DEAC_c39990"/>
<dbReference type="Gene3D" id="3.90.1720.10">
    <property type="entry name" value="endopeptidase domain like (from Nostoc punctiforme)"/>
    <property type="match status" value="1"/>
</dbReference>
<dbReference type="SUPFAM" id="SSF54001">
    <property type="entry name" value="Cysteine proteinases"/>
    <property type="match status" value="1"/>
</dbReference>
<evidence type="ECO:0000313" key="2">
    <source>
        <dbReference type="Proteomes" id="UP000036356"/>
    </source>
</evidence>
<sequence length="165" mass="18245">MKPGNFILVQNFDPIGQGIAFFEHNGFTHAALVSGEGKVIEATAQGIQENALNYERYAVFEFVDATDEQLKGMVEFGRSRLGEGYSFRQDAGFAVNAILEEMGFERISGLLAEKNKIVCSAFIDLCARSQGIVVRPDRKPGDVTPPGLSYSTKVRLVENHNLWEL</sequence>
<evidence type="ECO:0000313" key="1">
    <source>
        <dbReference type="EMBL" id="KLU64005.1"/>
    </source>
</evidence>
<dbReference type="RefSeq" id="WP_047811777.1">
    <property type="nucleotide sequence ID" value="NZ_LDZY01000018.1"/>
</dbReference>
<accession>A0A0J1FKL5</accession>
<gene>
    <name evidence="1" type="ORF">DEAC_c39990</name>
</gene>
<reference evidence="1 2" key="1">
    <citation type="submission" date="2015-06" db="EMBL/GenBank/DDBJ databases">
        <title>Draft genome of the moderately acidophilic sulfate reducer Candidatus Desulfosporosinus acididurans strain M1.</title>
        <authorList>
            <person name="Poehlein A."/>
            <person name="Petzsch P."/>
            <person name="Johnson B.D."/>
            <person name="Schloemann M."/>
            <person name="Daniel R."/>
            <person name="Muehling M."/>
        </authorList>
    </citation>
    <scope>NUCLEOTIDE SEQUENCE [LARGE SCALE GENOMIC DNA]</scope>
    <source>
        <strain evidence="1 2">M1</strain>
    </source>
</reference>
<dbReference type="AlphaFoldDB" id="A0A0J1FKL5"/>
<comment type="caution">
    <text evidence="1">The sequence shown here is derived from an EMBL/GenBank/DDBJ whole genome shotgun (WGS) entry which is preliminary data.</text>
</comment>
<organism evidence="1 2">
    <name type="scientific">Desulfosporosinus acididurans</name>
    <dbReference type="NCBI Taxonomy" id="476652"/>
    <lineage>
        <taxon>Bacteria</taxon>
        <taxon>Bacillati</taxon>
        <taxon>Bacillota</taxon>
        <taxon>Clostridia</taxon>
        <taxon>Eubacteriales</taxon>
        <taxon>Desulfitobacteriaceae</taxon>
        <taxon>Desulfosporosinus</taxon>
    </lineage>
</organism>
<proteinExistence type="predicted"/>
<name>A0A0J1FKL5_9FIRM</name>
<dbReference type="InterPro" id="IPR038765">
    <property type="entry name" value="Papain-like_cys_pep_sf"/>
</dbReference>
<dbReference type="EMBL" id="LDZY01000018">
    <property type="protein sequence ID" value="KLU64005.1"/>
    <property type="molecule type" value="Genomic_DNA"/>
</dbReference>
<protein>
    <submittedName>
        <fullName evidence="1">Uncharacterized protein</fullName>
    </submittedName>
</protein>
<keyword evidence="2" id="KW-1185">Reference proteome</keyword>